<dbReference type="AlphaFoldDB" id="A0A0E9VVF6"/>
<protein>
    <submittedName>
        <fullName evidence="1">Uncharacterized protein</fullName>
    </submittedName>
</protein>
<name>A0A0E9VVF6_ANGAN</name>
<organism evidence="1">
    <name type="scientific">Anguilla anguilla</name>
    <name type="common">European freshwater eel</name>
    <name type="synonym">Muraena anguilla</name>
    <dbReference type="NCBI Taxonomy" id="7936"/>
    <lineage>
        <taxon>Eukaryota</taxon>
        <taxon>Metazoa</taxon>
        <taxon>Chordata</taxon>
        <taxon>Craniata</taxon>
        <taxon>Vertebrata</taxon>
        <taxon>Euteleostomi</taxon>
        <taxon>Actinopterygii</taxon>
        <taxon>Neopterygii</taxon>
        <taxon>Teleostei</taxon>
        <taxon>Anguilliformes</taxon>
        <taxon>Anguillidae</taxon>
        <taxon>Anguilla</taxon>
    </lineage>
</organism>
<reference evidence="1" key="1">
    <citation type="submission" date="2014-11" db="EMBL/GenBank/DDBJ databases">
        <authorList>
            <person name="Amaro Gonzalez C."/>
        </authorList>
    </citation>
    <scope>NUCLEOTIDE SEQUENCE</scope>
</reference>
<reference evidence="1" key="2">
    <citation type="journal article" date="2015" name="Fish Shellfish Immunol.">
        <title>Early steps in the European eel (Anguilla anguilla)-Vibrio vulnificus interaction in the gills: Role of the RtxA13 toxin.</title>
        <authorList>
            <person name="Callol A."/>
            <person name="Pajuelo D."/>
            <person name="Ebbesson L."/>
            <person name="Teles M."/>
            <person name="MacKenzie S."/>
            <person name="Amaro C."/>
        </authorList>
    </citation>
    <scope>NUCLEOTIDE SEQUENCE</scope>
</reference>
<accession>A0A0E9VVF6</accession>
<dbReference type="EMBL" id="GBXM01026535">
    <property type="protein sequence ID" value="JAH82042.1"/>
    <property type="molecule type" value="Transcribed_RNA"/>
</dbReference>
<sequence length="42" mass="4946">MEKLAHLTRRDSLAKKGLAHDSNPKILNYNRLLDIHYIYDHA</sequence>
<proteinExistence type="predicted"/>
<evidence type="ECO:0000313" key="1">
    <source>
        <dbReference type="EMBL" id="JAH82042.1"/>
    </source>
</evidence>